<dbReference type="HOGENOM" id="CLU_2815385_0_0_1"/>
<keyword evidence="2" id="KW-1185">Reference proteome</keyword>
<evidence type="ECO:0000313" key="1">
    <source>
        <dbReference type="EnsemblMetazoa" id="MESCA000674-PA"/>
    </source>
</evidence>
<reference evidence="1" key="2">
    <citation type="submission" date="2015-06" db="UniProtKB">
        <authorList>
            <consortium name="EnsemblMetazoa"/>
        </authorList>
    </citation>
    <scope>IDENTIFICATION</scope>
</reference>
<sequence length="67" mass="7860">MIYDPIRDDDVVKNIRSKCLSWVGHVVRTDDDRPSKKVFSKALHGQIIKWVHLVNKDTRDTQVERNS</sequence>
<dbReference type="AlphaFoldDB" id="T1GBN8"/>
<dbReference type="EnsemblMetazoa" id="MESCA000674-RA">
    <property type="protein sequence ID" value="MESCA000674-PA"/>
    <property type="gene ID" value="MESCA000674"/>
</dbReference>
<protein>
    <submittedName>
        <fullName evidence="1">Uncharacterized protein</fullName>
    </submittedName>
</protein>
<organism evidence="1 2">
    <name type="scientific">Megaselia scalaris</name>
    <name type="common">Humpbacked fly</name>
    <name type="synonym">Phora scalaris</name>
    <dbReference type="NCBI Taxonomy" id="36166"/>
    <lineage>
        <taxon>Eukaryota</taxon>
        <taxon>Metazoa</taxon>
        <taxon>Ecdysozoa</taxon>
        <taxon>Arthropoda</taxon>
        <taxon>Hexapoda</taxon>
        <taxon>Insecta</taxon>
        <taxon>Pterygota</taxon>
        <taxon>Neoptera</taxon>
        <taxon>Endopterygota</taxon>
        <taxon>Diptera</taxon>
        <taxon>Brachycera</taxon>
        <taxon>Muscomorpha</taxon>
        <taxon>Platypezoidea</taxon>
        <taxon>Phoridae</taxon>
        <taxon>Megaseliini</taxon>
        <taxon>Megaselia</taxon>
    </lineage>
</organism>
<accession>T1GBN8</accession>
<proteinExistence type="predicted"/>
<reference evidence="2" key="1">
    <citation type="submission" date="2013-02" db="EMBL/GenBank/DDBJ databases">
        <authorList>
            <person name="Hughes D."/>
        </authorList>
    </citation>
    <scope>NUCLEOTIDE SEQUENCE</scope>
    <source>
        <strain>Durham</strain>
        <strain evidence="2">NC isolate 2 -- Noor lab</strain>
    </source>
</reference>
<evidence type="ECO:0000313" key="2">
    <source>
        <dbReference type="Proteomes" id="UP000015102"/>
    </source>
</evidence>
<dbReference type="Proteomes" id="UP000015102">
    <property type="component" value="Unassembled WGS sequence"/>
</dbReference>
<dbReference type="EMBL" id="CAQQ02024125">
    <property type="status" value="NOT_ANNOTATED_CDS"/>
    <property type="molecule type" value="Genomic_DNA"/>
</dbReference>
<name>T1GBN8_MEGSC</name>